<dbReference type="PANTHER" id="PTHR37969">
    <property type="entry name" value="PROTEIN CBG07421-RELATED"/>
    <property type="match status" value="1"/>
</dbReference>
<sequence length="472" mass="52435">MVGYIGPACVVVDDLLYMHGYYIRRLSLEEVHTFYKYQSALEVYRQLNSALAKGMASVSNNSSLLTPPEVPSFCNGLDDTIEVVLDGCTVRNNGVYIADKLIRQLTEPEQDKITVVMSNAPGMGYQGRRKREANHERGKDEGRMHSDVAALLGHFLNINSSVANRFIPVAKMSPLLSRLNDNKTLNEALATLNAKLGNNRQPREQSVDSNKFVSKPSETNPTQILSQPQNAPAEYGMPERRSQPTEIPHVIFETTGNYATPPAGRLDMNDPLLLQLLHSLASQQQSVNHIQQQLTHQNPSEFLLPHSSSAAMKPGDTMVIGGTQYVAVPLSSVLPANFQSANSATALGLMPMEQQRPVPSPPMPNLSSSNFNWMHPGRQVPEPPTNQQTSSALPPLSMWKNAESNPTEQASFGSDQSNLYYNSPAHLNSNRTVRFHPDSRRKEYEVGPMEHGLPHEICQAHIMEPFRWSRHK</sequence>
<feature type="region of interest" description="Disordered" evidence="6">
    <location>
        <begin position="374"/>
        <end position="436"/>
    </location>
</feature>
<dbReference type="InterPro" id="IPR038412">
    <property type="entry name" value="Pepsin-I3_sf"/>
</dbReference>
<comment type="caution">
    <text evidence="8">The sequence shown here is derived from an EMBL/GenBank/DDBJ whole genome shotgun (WGS) entry which is preliminary data.</text>
</comment>
<feature type="compositionally biased region" description="Polar residues" evidence="6">
    <location>
        <begin position="402"/>
        <end position="432"/>
    </location>
</feature>
<dbReference type="EMBL" id="JAKKPZ010000006">
    <property type="protein sequence ID" value="KAI1720024.1"/>
    <property type="molecule type" value="Genomic_DNA"/>
</dbReference>
<evidence type="ECO:0000256" key="1">
    <source>
        <dbReference type="ARBA" id="ARBA00004613"/>
    </source>
</evidence>
<feature type="domain" description="Pepsin inhibitor-3-like repeated" evidence="7">
    <location>
        <begin position="8"/>
        <end position="51"/>
    </location>
</feature>
<keyword evidence="3" id="KW-0964">Secreted</keyword>
<evidence type="ECO:0000256" key="4">
    <source>
        <dbReference type="ARBA" id="ARBA00022729"/>
    </source>
</evidence>
<evidence type="ECO:0000256" key="2">
    <source>
        <dbReference type="ARBA" id="ARBA00008019"/>
    </source>
</evidence>
<reference evidence="8" key="1">
    <citation type="submission" date="2022-01" db="EMBL/GenBank/DDBJ databases">
        <title>Genome Sequence Resource for Two Populations of Ditylenchus destructor, the Migratory Endoparasitic Phytonematode.</title>
        <authorList>
            <person name="Zhang H."/>
            <person name="Lin R."/>
            <person name="Xie B."/>
        </authorList>
    </citation>
    <scope>NUCLEOTIDE SEQUENCE</scope>
    <source>
        <strain evidence="8">BazhouSP</strain>
    </source>
</reference>
<dbReference type="Proteomes" id="UP001201812">
    <property type="component" value="Unassembled WGS sequence"/>
</dbReference>
<feature type="region of interest" description="Disordered" evidence="6">
    <location>
        <begin position="120"/>
        <end position="142"/>
    </location>
</feature>
<dbReference type="GO" id="GO:0005576">
    <property type="term" value="C:extracellular region"/>
    <property type="evidence" value="ECO:0007669"/>
    <property type="project" value="UniProtKB-SubCell"/>
</dbReference>
<evidence type="ECO:0000256" key="6">
    <source>
        <dbReference type="SAM" id="MobiDB-lite"/>
    </source>
</evidence>
<name>A0AAD4R6L4_9BILA</name>
<evidence type="ECO:0000256" key="5">
    <source>
        <dbReference type="ARBA" id="ARBA00023157"/>
    </source>
</evidence>
<protein>
    <submittedName>
        <fullName evidence="8">Pepsin inhibitor-3-like repeated domain-containing protein</fullName>
    </submittedName>
</protein>
<dbReference type="SUPFAM" id="SSF55149">
    <property type="entry name" value="Pepsin inhibitor-3"/>
    <property type="match status" value="1"/>
</dbReference>
<keyword evidence="5" id="KW-1015">Disulfide bond</keyword>
<proteinExistence type="inferred from homology"/>
<gene>
    <name evidence="8" type="ORF">DdX_05393</name>
</gene>
<comment type="subcellular location">
    <subcellularLocation>
        <location evidence="1">Secreted</location>
    </subcellularLocation>
</comment>
<feature type="compositionally biased region" description="Polar residues" evidence="6">
    <location>
        <begin position="207"/>
        <end position="230"/>
    </location>
</feature>
<comment type="similarity">
    <text evidence="2">Belongs to the protease inhibitor I33 family.</text>
</comment>
<feature type="domain" description="Pepsin inhibitor-3-like repeated" evidence="7">
    <location>
        <begin position="67"/>
        <end position="112"/>
    </location>
</feature>
<dbReference type="Pfam" id="PF06394">
    <property type="entry name" value="Pepsin-I3"/>
    <property type="match status" value="2"/>
</dbReference>
<evidence type="ECO:0000256" key="3">
    <source>
        <dbReference type="ARBA" id="ARBA00022525"/>
    </source>
</evidence>
<feature type="region of interest" description="Disordered" evidence="6">
    <location>
        <begin position="199"/>
        <end position="241"/>
    </location>
</feature>
<keyword evidence="9" id="KW-1185">Reference proteome</keyword>
<dbReference type="Gene3D" id="3.30.1120.50">
    <property type="entry name" value="Pepsin inhibitor-3"/>
    <property type="match status" value="2"/>
</dbReference>
<dbReference type="InterPro" id="IPR051901">
    <property type="entry name" value="Protease_Inhibitor_I33"/>
</dbReference>
<dbReference type="AlphaFoldDB" id="A0AAD4R6L4"/>
<evidence type="ECO:0000313" key="9">
    <source>
        <dbReference type="Proteomes" id="UP001201812"/>
    </source>
</evidence>
<evidence type="ECO:0000259" key="7">
    <source>
        <dbReference type="Pfam" id="PF06394"/>
    </source>
</evidence>
<feature type="compositionally biased region" description="Basic and acidic residues" evidence="6">
    <location>
        <begin position="133"/>
        <end position="142"/>
    </location>
</feature>
<dbReference type="PANTHER" id="PTHR37969:SF3">
    <property type="entry name" value="PROTEIN CBG13131"/>
    <property type="match status" value="1"/>
</dbReference>
<accession>A0AAD4R6L4</accession>
<keyword evidence="4" id="KW-0732">Signal</keyword>
<evidence type="ECO:0000313" key="8">
    <source>
        <dbReference type="EMBL" id="KAI1720024.1"/>
    </source>
</evidence>
<organism evidence="8 9">
    <name type="scientific">Ditylenchus destructor</name>
    <dbReference type="NCBI Taxonomy" id="166010"/>
    <lineage>
        <taxon>Eukaryota</taxon>
        <taxon>Metazoa</taxon>
        <taxon>Ecdysozoa</taxon>
        <taxon>Nematoda</taxon>
        <taxon>Chromadorea</taxon>
        <taxon>Rhabditida</taxon>
        <taxon>Tylenchina</taxon>
        <taxon>Tylenchomorpha</taxon>
        <taxon>Sphaerularioidea</taxon>
        <taxon>Anguinidae</taxon>
        <taxon>Anguininae</taxon>
        <taxon>Ditylenchus</taxon>
    </lineage>
</organism>
<dbReference type="InterPro" id="IPR010480">
    <property type="entry name" value="Pepsin-I3"/>
</dbReference>